<keyword evidence="3" id="KW-0963">Cytoplasm</keyword>
<proteinExistence type="predicted"/>
<feature type="domain" description="26S proteasome regulatory subunit Rpn7 N-terminal" evidence="6">
    <location>
        <begin position="104"/>
        <end position="208"/>
    </location>
</feature>
<comment type="caution">
    <text evidence="7">The sequence shown here is derived from an EMBL/GenBank/DDBJ whole genome shotgun (WGS) entry which is preliminary data.</text>
</comment>
<keyword evidence="4" id="KW-0736">Signalosome</keyword>
<gene>
    <name evidence="7" type="ORF">ANE_LOCUS7869</name>
</gene>
<dbReference type="PANTHER" id="PTHR14145:SF2">
    <property type="entry name" value="COP9 SIGNALOSOME COMPLEX SUBUNIT 1"/>
    <property type="match status" value="1"/>
</dbReference>
<evidence type="ECO:0000256" key="5">
    <source>
        <dbReference type="ARBA" id="ARBA00023242"/>
    </source>
</evidence>
<evidence type="ECO:0000256" key="4">
    <source>
        <dbReference type="ARBA" id="ARBA00022790"/>
    </source>
</evidence>
<evidence type="ECO:0000256" key="2">
    <source>
        <dbReference type="ARBA" id="ARBA00004496"/>
    </source>
</evidence>
<dbReference type="Gene3D" id="1.25.40.570">
    <property type="match status" value="2"/>
</dbReference>
<dbReference type="PANTHER" id="PTHR14145">
    <property type="entry name" value="26S PROTESOME SUBUNIT 6"/>
    <property type="match status" value="1"/>
</dbReference>
<sequence length="247" mass="28004">MDVPLDIDVQEYANRYKGRNKLLRLVHIARMCSSHPLVYSHYSELESLAIAYDAIKSDPKLCDIEIFKMVVEQIHGRLGMHYENDDVCIIKEICVLLSPFSGRSRSIHACMLTVLVAIETRNFGHVRHRTLLQIAYYHQEKEYKFKLNCATAIADLGEKCYEKAAEGFIALLGDVNEFAYNEVVSSEDIVVYGLTCALATYEPSKLKETLLEVTEPIGGVAHHLKDIIKPYGPGHHLINIIKHFNAE</sequence>
<evidence type="ECO:0000256" key="1">
    <source>
        <dbReference type="ARBA" id="ARBA00004123"/>
    </source>
</evidence>
<dbReference type="InterPro" id="IPR045135">
    <property type="entry name" value="Rpn7_N"/>
</dbReference>
<protein>
    <recommendedName>
        <fullName evidence="6">26S proteasome regulatory subunit Rpn7 N-terminal domain-containing protein</fullName>
    </recommendedName>
</protein>
<organism evidence="7 8">
    <name type="scientific">Arabis nemorensis</name>
    <dbReference type="NCBI Taxonomy" id="586526"/>
    <lineage>
        <taxon>Eukaryota</taxon>
        <taxon>Viridiplantae</taxon>
        <taxon>Streptophyta</taxon>
        <taxon>Embryophyta</taxon>
        <taxon>Tracheophyta</taxon>
        <taxon>Spermatophyta</taxon>
        <taxon>Magnoliopsida</taxon>
        <taxon>eudicotyledons</taxon>
        <taxon>Gunneridae</taxon>
        <taxon>Pentapetalae</taxon>
        <taxon>rosids</taxon>
        <taxon>malvids</taxon>
        <taxon>Brassicales</taxon>
        <taxon>Brassicaceae</taxon>
        <taxon>Arabideae</taxon>
        <taxon>Arabis</taxon>
    </lineage>
</organism>
<keyword evidence="8" id="KW-1185">Reference proteome</keyword>
<dbReference type="GO" id="GO:0005737">
    <property type="term" value="C:cytoplasm"/>
    <property type="evidence" value="ECO:0007669"/>
    <property type="project" value="UniProtKB-SubCell"/>
</dbReference>
<name>A0A565B8G5_9BRAS</name>
<evidence type="ECO:0000256" key="3">
    <source>
        <dbReference type="ARBA" id="ARBA00022490"/>
    </source>
</evidence>
<evidence type="ECO:0000259" key="6">
    <source>
        <dbReference type="Pfam" id="PF10602"/>
    </source>
</evidence>
<dbReference type="Proteomes" id="UP000489600">
    <property type="component" value="Unassembled WGS sequence"/>
</dbReference>
<evidence type="ECO:0000313" key="7">
    <source>
        <dbReference type="EMBL" id="VVA97424.1"/>
    </source>
</evidence>
<comment type="subcellular location">
    <subcellularLocation>
        <location evidence="2">Cytoplasm</location>
    </subcellularLocation>
    <subcellularLocation>
        <location evidence="1">Nucleus</location>
    </subcellularLocation>
</comment>
<dbReference type="InterPro" id="IPR019585">
    <property type="entry name" value="Rpn7/CSN1"/>
</dbReference>
<accession>A0A565B8G5</accession>
<dbReference type="EMBL" id="CABITT030000003">
    <property type="protein sequence ID" value="VVA97424.1"/>
    <property type="molecule type" value="Genomic_DNA"/>
</dbReference>
<keyword evidence="5" id="KW-0539">Nucleus</keyword>
<reference evidence="7" key="1">
    <citation type="submission" date="2019-07" db="EMBL/GenBank/DDBJ databases">
        <authorList>
            <person name="Dittberner H."/>
        </authorList>
    </citation>
    <scope>NUCLEOTIDE SEQUENCE [LARGE SCALE GENOMIC DNA]</scope>
</reference>
<dbReference type="AlphaFoldDB" id="A0A565B8G5"/>
<dbReference type="GO" id="GO:0008180">
    <property type="term" value="C:COP9 signalosome"/>
    <property type="evidence" value="ECO:0007669"/>
    <property type="project" value="UniProtKB-KW"/>
</dbReference>
<evidence type="ECO:0000313" key="8">
    <source>
        <dbReference type="Proteomes" id="UP000489600"/>
    </source>
</evidence>
<dbReference type="OrthoDB" id="422427at2759"/>
<dbReference type="Pfam" id="PF10602">
    <property type="entry name" value="RPN7"/>
    <property type="match status" value="1"/>
</dbReference>